<feature type="chain" id="PRO_5044853592" evidence="2">
    <location>
        <begin position="25"/>
        <end position="345"/>
    </location>
</feature>
<dbReference type="PROSITE" id="PS51257">
    <property type="entry name" value="PROKAR_LIPOPROTEIN"/>
    <property type="match status" value="1"/>
</dbReference>
<feature type="signal peptide" evidence="2">
    <location>
        <begin position="1"/>
        <end position="24"/>
    </location>
</feature>
<feature type="domain" description="L,D-TPase catalytic" evidence="3">
    <location>
        <begin position="132"/>
        <end position="256"/>
    </location>
</feature>
<evidence type="ECO:0000256" key="1">
    <source>
        <dbReference type="SAM" id="MobiDB-lite"/>
    </source>
</evidence>
<evidence type="ECO:0000256" key="2">
    <source>
        <dbReference type="SAM" id="SignalP"/>
    </source>
</evidence>
<evidence type="ECO:0000259" key="3">
    <source>
        <dbReference type="Pfam" id="PF03734"/>
    </source>
</evidence>
<feature type="region of interest" description="Disordered" evidence="1">
    <location>
        <begin position="63"/>
        <end position="86"/>
    </location>
</feature>
<proteinExistence type="predicted"/>
<protein>
    <submittedName>
        <fullName evidence="4">Uncharacterized protein conserved in bacteria</fullName>
    </submittedName>
</protein>
<evidence type="ECO:0000313" key="5">
    <source>
        <dbReference type="Proteomes" id="UP000360750"/>
    </source>
</evidence>
<feature type="compositionally biased region" description="Low complexity" evidence="1">
    <location>
        <begin position="24"/>
        <end position="44"/>
    </location>
</feature>
<feature type="region of interest" description="Disordered" evidence="1">
    <location>
        <begin position="24"/>
        <end position="50"/>
    </location>
</feature>
<keyword evidence="2" id="KW-0732">Signal</keyword>
<dbReference type="Pfam" id="PF03734">
    <property type="entry name" value="YkuD"/>
    <property type="match status" value="1"/>
</dbReference>
<comment type="caution">
    <text evidence="4">The sequence shown here is derived from an EMBL/GenBank/DDBJ whole genome shotgun (WGS) entry which is preliminary data.</text>
</comment>
<sequence length="345" mass="35156">MRLLGLLVIAVLAACAGGAGHAFAEPETTTPSTPTTPATPSLPGTGPGGLGIGLFDEILDKLAGDTGSADGEGPGATGAGPGGDTSQMIIVTAPKATDSKGTLTAFERGADGSWKPVIGPTEAYLGELGMGEPQDNVYRTPQGTFALDQAFGRQENPGTKMPYIKVDQQDWWDSDPKSPTYNTHVRQAQSPGGDSENLYNSGPVYDYAVNIAHNPQRIPGKASAMFLHVSNNQPTMGCVAIEREVMKDVLVWLDPAKNPKITIGVNQEAPADEAPGATPQATPGTTPPTSPEAPGATPQTTPGTTPPSSPEAPGADLLTALLSQLVEVAPSLFGLGTALGAGVAG</sequence>
<organism evidence="4 5">
    <name type="scientific">Gordonia paraffinivorans</name>
    <dbReference type="NCBI Taxonomy" id="175628"/>
    <lineage>
        <taxon>Bacteria</taxon>
        <taxon>Bacillati</taxon>
        <taxon>Actinomycetota</taxon>
        <taxon>Actinomycetes</taxon>
        <taxon>Mycobacteriales</taxon>
        <taxon>Gordoniaceae</taxon>
        <taxon>Gordonia</taxon>
    </lineage>
</organism>
<dbReference type="Proteomes" id="UP000360750">
    <property type="component" value="Unassembled WGS sequence"/>
</dbReference>
<feature type="region of interest" description="Disordered" evidence="1">
    <location>
        <begin position="267"/>
        <end position="316"/>
    </location>
</feature>
<dbReference type="InterPro" id="IPR005490">
    <property type="entry name" value="LD_TPept_cat_dom"/>
</dbReference>
<name>A0ABD7V7R5_9ACTN</name>
<dbReference type="PANTHER" id="PTHR38589">
    <property type="entry name" value="BLR0621 PROTEIN"/>
    <property type="match status" value="1"/>
</dbReference>
<evidence type="ECO:0000313" key="4">
    <source>
        <dbReference type="EMBL" id="VFA90294.1"/>
    </source>
</evidence>
<feature type="compositionally biased region" description="Low complexity" evidence="1">
    <location>
        <begin position="292"/>
        <end position="303"/>
    </location>
</feature>
<dbReference type="RefSeq" id="WP_131735191.1">
    <property type="nucleotide sequence ID" value="NZ_CAACYD010000007.1"/>
</dbReference>
<dbReference type="GeneID" id="60751849"/>
<accession>A0ABD7V7R5</accession>
<dbReference type="EMBL" id="CAACYD010000007">
    <property type="protein sequence ID" value="VFA90294.1"/>
    <property type="molecule type" value="Genomic_DNA"/>
</dbReference>
<feature type="compositionally biased region" description="Gly residues" evidence="1">
    <location>
        <begin position="70"/>
        <end position="83"/>
    </location>
</feature>
<dbReference type="AlphaFoldDB" id="A0ABD7V7R5"/>
<feature type="compositionally biased region" description="Low complexity" evidence="1">
    <location>
        <begin position="274"/>
        <end position="284"/>
    </location>
</feature>
<gene>
    <name evidence="4" type="ORF">NCTC8139_03877</name>
</gene>
<reference evidence="4 5" key="1">
    <citation type="submission" date="2019-02" db="EMBL/GenBank/DDBJ databases">
        <authorList>
            <consortium name="Pathogen Informatics"/>
        </authorList>
    </citation>
    <scope>NUCLEOTIDE SEQUENCE [LARGE SCALE GENOMIC DNA]</scope>
    <source>
        <strain evidence="4 5">3012STDY6756503</strain>
    </source>
</reference>
<dbReference type="PANTHER" id="PTHR38589:SF1">
    <property type="entry name" value="BLR0621 PROTEIN"/>
    <property type="match status" value="1"/>
</dbReference>